<accession>A0AAD8H6X5</accession>
<dbReference type="GO" id="GO:0008453">
    <property type="term" value="F:alanine-glyoxylate transaminase activity"/>
    <property type="evidence" value="ECO:0007669"/>
    <property type="project" value="TreeGrafter"/>
</dbReference>
<reference evidence="6" key="2">
    <citation type="submission" date="2023-05" db="EMBL/GenBank/DDBJ databases">
        <authorList>
            <person name="Schelkunov M.I."/>
        </authorList>
    </citation>
    <scope>NUCLEOTIDE SEQUENCE</scope>
    <source>
        <strain evidence="6">Hsosn_3</strain>
        <tissue evidence="6">Leaf</tissue>
    </source>
</reference>
<dbReference type="Proteomes" id="UP001237642">
    <property type="component" value="Unassembled WGS sequence"/>
</dbReference>
<evidence type="ECO:0000313" key="7">
    <source>
        <dbReference type="Proteomes" id="UP001237642"/>
    </source>
</evidence>
<dbReference type="EMBL" id="JAUIZM010000010">
    <property type="protein sequence ID" value="KAK1360868.1"/>
    <property type="molecule type" value="Genomic_DNA"/>
</dbReference>
<keyword evidence="5" id="KW-0808">Transferase</keyword>
<comment type="subcellular location">
    <subcellularLocation>
        <location evidence="2">Mitochondrion</location>
    </subcellularLocation>
</comment>
<comment type="caution">
    <text evidence="6">The sequence shown here is derived from an EMBL/GenBank/DDBJ whole genome shotgun (WGS) entry which is preliminary data.</text>
</comment>
<dbReference type="GO" id="GO:0019481">
    <property type="term" value="P:L-alanine catabolic process, by transamination"/>
    <property type="evidence" value="ECO:0007669"/>
    <property type="project" value="TreeGrafter"/>
</dbReference>
<proteinExistence type="inferred from homology"/>
<comment type="similarity">
    <text evidence="3">Belongs to the class-III pyridoxal-phosphate-dependent aminotransferase family.</text>
</comment>
<dbReference type="AlphaFoldDB" id="A0AAD8H6X5"/>
<comment type="cofactor">
    <cofactor evidence="1">
        <name>pyridoxal 5'-phosphate</name>
        <dbReference type="ChEBI" id="CHEBI:597326"/>
    </cofactor>
</comment>
<dbReference type="GO" id="GO:0009436">
    <property type="term" value="P:glyoxylate catabolic process"/>
    <property type="evidence" value="ECO:0007669"/>
    <property type="project" value="TreeGrafter"/>
</dbReference>
<dbReference type="PANTHER" id="PTHR45688">
    <property type="match status" value="1"/>
</dbReference>
<dbReference type="Gene3D" id="3.90.1150.10">
    <property type="entry name" value="Aspartate Aminotransferase, domain 1"/>
    <property type="match status" value="1"/>
</dbReference>
<reference evidence="6" key="1">
    <citation type="submission" date="2023-02" db="EMBL/GenBank/DDBJ databases">
        <title>Genome of toxic invasive species Heracleum sosnowskyi carries increased number of genes despite the absence of recent whole-genome duplications.</title>
        <authorList>
            <person name="Schelkunov M."/>
            <person name="Shtratnikova V."/>
            <person name="Makarenko M."/>
            <person name="Klepikova A."/>
            <person name="Omelchenko D."/>
            <person name="Novikova G."/>
            <person name="Obukhova E."/>
            <person name="Bogdanov V."/>
            <person name="Penin A."/>
            <person name="Logacheva M."/>
        </authorList>
    </citation>
    <scope>NUCLEOTIDE SEQUENCE</scope>
    <source>
        <strain evidence="6">Hsosn_3</strain>
        <tissue evidence="6">Leaf</tissue>
    </source>
</reference>
<gene>
    <name evidence="6" type="ORF">POM88_045342</name>
</gene>
<dbReference type="PANTHER" id="PTHR45688:SF3">
    <property type="entry name" value="ALANINE--GLYOXYLATE AMINOTRANSFERASE 2, MITOCHONDRIAL"/>
    <property type="match status" value="1"/>
</dbReference>
<evidence type="ECO:0000256" key="3">
    <source>
        <dbReference type="ARBA" id="ARBA00008954"/>
    </source>
</evidence>
<dbReference type="GO" id="GO:0005739">
    <property type="term" value="C:mitochondrion"/>
    <property type="evidence" value="ECO:0007669"/>
    <property type="project" value="UniProtKB-SubCell"/>
</dbReference>
<evidence type="ECO:0000313" key="6">
    <source>
        <dbReference type="EMBL" id="KAK1360868.1"/>
    </source>
</evidence>
<evidence type="ECO:0000256" key="2">
    <source>
        <dbReference type="ARBA" id="ARBA00004173"/>
    </source>
</evidence>
<evidence type="ECO:0000256" key="1">
    <source>
        <dbReference type="ARBA" id="ARBA00001933"/>
    </source>
</evidence>
<dbReference type="InterPro" id="IPR015422">
    <property type="entry name" value="PyrdxlP-dep_Trfase_small"/>
</dbReference>
<organism evidence="6 7">
    <name type="scientific">Heracleum sosnowskyi</name>
    <dbReference type="NCBI Taxonomy" id="360622"/>
    <lineage>
        <taxon>Eukaryota</taxon>
        <taxon>Viridiplantae</taxon>
        <taxon>Streptophyta</taxon>
        <taxon>Embryophyta</taxon>
        <taxon>Tracheophyta</taxon>
        <taxon>Spermatophyta</taxon>
        <taxon>Magnoliopsida</taxon>
        <taxon>eudicotyledons</taxon>
        <taxon>Gunneridae</taxon>
        <taxon>Pentapetalae</taxon>
        <taxon>asterids</taxon>
        <taxon>campanulids</taxon>
        <taxon>Apiales</taxon>
        <taxon>Apiaceae</taxon>
        <taxon>Apioideae</taxon>
        <taxon>apioid superclade</taxon>
        <taxon>Tordylieae</taxon>
        <taxon>Tordyliinae</taxon>
        <taxon>Heracleum</taxon>
    </lineage>
</organism>
<keyword evidence="7" id="KW-1185">Reference proteome</keyword>
<evidence type="ECO:0000256" key="5">
    <source>
        <dbReference type="ARBA" id="ARBA00022679"/>
    </source>
</evidence>
<name>A0AAD8H6X5_9APIA</name>
<keyword evidence="4" id="KW-0032">Aminotransferase</keyword>
<evidence type="ECO:0000256" key="4">
    <source>
        <dbReference type="ARBA" id="ARBA00022576"/>
    </source>
</evidence>
<protein>
    <submittedName>
        <fullName evidence="6">Uncharacterized protein</fullName>
    </submittedName>
</protein>
<sequence length="172" mass="19311">MVLILTGFQLGLIWDFEFKIWDTVKSQVQTGFADIVTTDSDSLIGGTKGGHHSVDYTCMKWLSLNKKGEKLHRISRPSCWSSFSTTLSDQNVSSHMFNFSSVSVYHFQVIGDVRGRGLMVGTELVTDKKDKTPAKAETAVLFEKLREDMASKIRESLVEEVEAKVSKNVQEE</sequence>